<evidence type="ECO:0000313" key="2">
    <source>
        <dbReference type="Proteomes" id="UP000217790"/>
    </source>
</evidence>
<gene>
    <name evidence="1" type="ORF">ARMGADRAFT_1005304</name>
</gene>
<organism evidence="1 2">
    <name type="scientific">Armillaria gallica</name>
    <name type="common">Bulbous honey fungus</name>
    <name type="synonym">Armillaria bulbosa</name>
    <dbReference type="NCBI Taxonomy" id="47427"/>
    <lineage>
        <taxon>Eukaryota</taxon>
        <taxon>Fungi</taxon>
        <taxon>Dikarya</taxon>
        <taxon>Basidiomycota</taxon>
        <taxon>Agaricomycotina</taxon>
        <taxon>Agaricomycetes</taxon>
        <taxon>Agaricomycetidae</taxon>
        <taxon>Agaricales</taxon>
        <taxon>Marasmiineae</taxon>
        <taxon>Physalacriaceae</taxon>
        <taxon>Armillaria</taxon>
    </lineage>
</organism>
<reference evidence="2" key="1">
    <citation type="journal article" date="2017" name="Nat. Ecol. Evol.">
        <title>Genome expansion and lineage-specific genetic innovations in the forest pathogenic fungi Armillaria.</title>
        <authorList>
            <person name="Sipos G."/>
            <person name="Prasanna A.N."/>
            <person name="Walter M.C."/>
            <person name="O'Connor E."/>
            <person name="Balint B."/>
            <person name="Krizsan K."/>
            <person name="Kiss B."/>
            <person name="Hess J."/>
            <person name="Varga T."/>
            <person name="Slot J."/>
            <person name="Riley R."/>
            <person name="Boka B."/>
            <person name="Rigling D."/>
            <person name="Barry K."/>
            <person name="Lee J."/>
            <person name="Mihaltcheva S."/>
            <person name="LaButti K."/>
            <person name="Lipzen A."/>
            <person name="Waldron R."/>
            <person name="Moloney N.M."/>
            <person name="Sperisen C."/>
            <person name="Kredics L."/>
            <person name="Vagvoelgyi C."/>
            <person name="Patrignani A."/>
            <person name="Fitzpatrick D."/>
            <person name="Nagy I."/>
            <person name="Doyle S."/>
            <person name="Anderson J.B."/>
            <person name="Grigoriev I.V."/>
            <person name="Gueldener U."/>
            <person name="Muensterkoetter M."/>
            <person name="Nagy L.G."/>
        </authorList>
    </citation>
    <scope>NUCLEOTIDE SEQUENCE [LARGE SCALE GENOMIC DNA]</scope>
    <source>
        <strain evidence="2">Ar21-2</strain>
    </source>
</reference>
<dbReference type="AlphaFoldDB" id="A0A2H3EPQ7"/>
<accession>A0A2H3EPQ7</accession>
<evidence type="ECO:0000313" key="1">
    <source>
        <dbReference type="EMBL" id="PBL01784.1"/>
    </source>
</evidence>
<dbReference type="OrthoDB" id="2987826at2759"/>
<dbReference type="EMBL" id="KZ293645">
    <property type="protein sequence ID" value="PBL01784.1"/>
    <property type="molecule type" value="Genomic_DNA"/>
</dbReference>
<name>A0A2H3EPQ7_ARMGA</name>
<proteinExistence type="predicted"/>
<keyword evidence="2" id="KW-1185">Reference proteome</keyword>
<dbReference type="Proteomes" id="UP000217790">
    <property type="component" value="Unassembled WGS sequence"/>
</dbReference>
<dbReference type="InParanoid" id="A0A2H3EPQ7"/>
<protein>
    <submittedName>
        <fullName evidence="1">Uncharacterized protein</fullName>
    </submittedName>
</protein>
<sequence>MPVLCGEFLTPPLEPVEWFRLRAIDACSDSTISEFGQAMGRMLKSSADHAWLNGDPPKGHIDLIPPIQPMDL</sequence>